<name>A0A9C7PYU8_9RHOD</name>
<dbReference type="EMBL" id="BQMJ01000035">
    <property type="protein sequence ID" value="GJQ12679.1"/>
    <property type="molecule type" value="Genomic_DNA"/>
</dbReference>
<reference evidence="1" key="2">
    <citation type="submission" date="2022-01" db="EMBL/GenBank/DDBJ databases">
        <authorList>
            <person name="Hirooka S."/>
            <person name="Miyagishima S.Y."/>
        </authorList>
    </citation>
    <scope>NUCLEOTIDE SEQUENCE</scope>
    <source>
        <strain evidence="1">NBRC 102759</strain>
    </source>
</reference>
<dbReference type="AlphaFoldDB" id="A0A9C7PYU8"/>
<accession>A0A9C7PYU8</accession>
<reference evidence="1" key="1">
    <citation type="journal article" date="2022" name="Proc. Natl. Acad. Sci. U.S.A.">
        <title>Life cycle and functional genomics of the unicellular red alga Galdieria for elucidating algal and plant evolution and industrial use.</title>
        <authorList>
            <person name="Hirooka S."/>
            <person name="Itabashi T."/>
            <person name="Ichinose T.M."/>
            <person name="Onuma R."/>
            <person name="Fujiwara T."/>
            <person name="Yamashita S."/>
            <person name="Jong L.W."/>
            <person name="Tomita R."/>
            <person name="Iwane A.H."/>
            <person name="Miyagishima S.Y."/>
        </authorList>
    </citation>
    <scope>NUCLEOTIDE SEQUENCE</scope>
    <source>
        <strain evidence="1">NBRC 102759</strain>
    </source>
</reference>
<sequence>MSGESVRYEEIFQDGLKIDEKFNNVWLMNLPNFEQECELKSVSSVLGEKVRVGGEVFEIGKETFKDIAQLLSPKHFAEDFPIQPSPGNISRIFLRREFIRRWNKYIGSLEAEGCNLSSEQIIFSAACGLGKSVDLYMAAVFSRHCRIPLQYIGNAAVWLGETSNISQVVSRYLKMLLFMNADILEEMPSFESSWYPSLRGAPLKNVIFYAMEKGNVSLASDIRDIMMRLAPRNMLIVDEHNAFWRKLGSKTNTWPDFFRFYAIIEVMDTPYCGVLIAGSQNHQFEDNLPSGYEDGKCYLEPPSFKEFDLWQDLPDYPSILRQHSDEVVELTGLVPRMIAKMVFLANNFPDASFEDLKAEFTTKVYCEMIRKHIGYINGLGSERKKREFDSMLYKLFMDRTKPNITIADGAYISRGLLVVVNRIYLRFCNSVARDILLSSFRERYASEKYLAELAERYRNG</sequence>
<keyword evidence="2" id="KW-1185">Reference proteome</keyword>
<gene>
    <name evidence="1" type="ORF">GpartN1_g4470.t1</name>
</gene>
<organism evidence="1 2">
    <name type="scientific">Galdieria partita</name>
    <dbReference type="NCBI Taxonomy" id="83374"/>
    <lineage>
        <taxon>Eukaryota</taxon>
        <taxon>Rhodophyta</taxon>
        <taxon>Bangiophyceae</taxon>
        <taxon>Galdieriales</taxon>
        <taxon>Galdieriaceae</taxon>
        <taxon>Galdieria</taxon>
    </lineage>
</organism>
<comment type="caution">
    <text evidence="1">The sequence shown here is derived from an EMBL/GenBank/DDBJ whole genome shotgun (WGS) entry which is preliminary data.</text>
</comment>
<dbReference type="Proteomes" id="UP001061958">
    <property type="component" value="Unassembled WGS sequence"/>
</dbReference>
<evidence type="ECO:0000313" key="2">
    <source>
        <dbReference type="Proteomes" id="UP001061958"/>
    </source>
</evidence>
<proteinExistence type="predicted"/>
<evidence type="ECO:0000313" key="1">
    <source>
        <dbReference type="EMBL" id="GJQ12679.1"/>
    </source>
</evidence>
<protein>
    <submittedName>
        <fullName evidence="1">Uncharacterized protein</fullName>
    </submittedName>
</protein>
<dbReference type="OrthoDB" id="10665615at2759"/>